<keyword evidence="1" id="KW-0732">Signal</keyword>
<reference evidence="3" key="1">
    <citation type="journal article" date="2011" name="Nat. Biotechnol.">
        <title>The genomic sequence of the Chinese hamster ovary (CHO)-K1 cell line.</title>
        <authorList>
            <person name="Xu X."/>
            <person name="Nagarajan H."/>
            <person name="Lewis N.E."/>
            <person name="Pan S."/>
            <person name="Cai Z."/>
            <person name="Liu X."/>
            <person name="Chen W."/>
            <person name="Xie M."/>
            <person name="Wang W."/>
            <person name="Hammond S."/>
            <person name="Andersen M.R."/>
            <person name="Neff N."/>
            <person name="Passarelli B."/>
            <person name="Koh W."/>
            <person name="Fan H.C."/>
            <person name="Wang J."/>
            <person name="Gui Y."/>
            <person name="Lee K.H."/>
            <person name="Betenbaugh M.J."/>
            <person name="Quake S.R."/>
            <person name="Famili I."/>
            <person name="Palsson B.O."/>
            <person name="Wang J."/>
        </authorList>
    </citation>
    <scope>NUCLEOTIDE SEQUENCE [LARGE SCALE GENOMIC DNA]</scope>
    <source>
        <strain evidence="3">CHO K1 cell line</strain>
    </source>
</reference>
<evidence type="ECO:0000313" key="2">
    <source>
        <dbReference type="EMBL" id="EGW02668.1"/>
    </source>
</evidence>
<accession>G3H1U1</accession>
<feature type="signal peptide" evidence="1">
    <location>
        <begin position="1"/>
        <end position="22"/>
    </location>
</feature>
<evidence type="ECO:0000313" key="3">
    <source>
        <dbReference type="Proteomes" id="UP000001075"/>
    </source>
</evidence>
<dbReference type="Proteomes" id="UP000001075">
    <property type="component" value="Unassembled WGS sequence"/>
</dbReference>
<feature type="chain" id="PRO_5003444083" evidence="1">
    <location>
        <begin position="23"/>
        <end position="52"/>
    </location>
</feature>
<dbReference type="InParanoid" id="G3H1U1"/>
<protein>
    <submittedName>
        <fullName evidence="2">Uncharacterized protein</fullName>
    </submittedName>
</protein>
<dbReference type="AlphaFoldDB" id="G3H1U1"/>
<organism evidence="2 3">
    <name type="scientific">Cricetulus griseus</name>
    <name type="common">Chinese hamster</name>
    <name type="synonym">Cricetulus barabensis griseus</name>
    <dbReference type="NCBI Taxonomy" id="10029"/>
    <lineage>
        <taxon>Eukaryota</taxon>
        <taxon>Metazoa</taxon>
        <taxon>Chordata</taxon>
        <taxon>Craniata</taxon>
        <taxon>Vertebrata</taxon>
        <taxon>Euteleostomi</taxon>
        <taxon>Mammalia</taxon>
        <taxon>Eutheria</taxon>
        <taxon>Euarchontoglires</taxon>
        <taxon>Glires</taxon>
        <taxon>Rodentia</taxon>
        <taxon>Myomorpha</taxon>
        <taxon>Muroidea</taxon>
        <taxon>Cricetidae</taxon>
        <taxon>Cricetinae</taxon>
        <taxon>Cricetulus</taxon>
    </lineage>
</organism>
<name>G3H1U1_CRIGR</name>
<dbReference type="EMBL" id="JH000109">
    <property type="protein sequence ID" value="EGW02668.1"/>
    <property type="molecule type" value="Genomic_DNA"/>
</dbReference>
<evidence type="ECO:0000256" key="1">
    <source>
        <dbReference type="SAM" id="SignalP"/>
    </source>
</evidence>
<gene>
    <name evidence="2" type="ORF">I79_004124</name>
</gene>
<proteinExistence type="predicted"/>
<sequence length="52" mass="6202">MLLRHIYRLFFCLFLFWRQGFSVPLEAVLELVPVDQAGLELTEIHLPPECWD</sequence>